<protein>
    <submittedName>
        <fullName evidence="2">Uncharacterized protein</fullName>
    </submittedName>
</protein>
<evidence type="ECO:0000313" key="4">
    <source>
        <dbReference type="Proteomes" id="UP000325313"/>
    </source>
</evidence>
<sequence>MHDSSTTVFCFSTYTSHGSSSAGGTAVLWSYCRTLRYAKDFERTGLAKWMIGSGFRTNIPSGRGVSTYGPRESRTSRQ</sequence>
<name>A0A5B0NMQ3_PUCGR</name>
<dbReference type="AlphaFoldDB" id="A0A5B0NMQ3"/>
<dbReference type="Proteomes" id="UP000324748">
    <property type="component" value="Unassembled WGS sequence"/>
</dbReference>
<dbReference type="EMBL" id="VDEP01000404">
    <property type="protein sequence ID" value="KAA1089932.1"/>
    <property type="molecule type" value="Genomic_DNA"/>
</dbReference>
<keyword evidence="3" id="KW-1185">Reference proteome</keyword>
<dbReference type="Proteomes" id="UP000325313">
    <property type="component" value="Unassembled WGS sequence"/>
</dbReference>
<accession>A0A5B0NMQ3</accession>
<gene>
    <name evidence="1" type="ORF">PGT21_012889</name>
    <name evidence="2" type="ORF">PGTUg99_030527</name>
</gene>
<evidence type="ECO:0000313" key="2">
    <source>
        <dbReference type="EMBL" id="KAA1089932.1"/>
    </source>
</evidence>
<proteinExistence type="predicted"/>
<dbReference type="OrthoDB" id="2382881at2759"/>
<evidence type="ECO:0000313" key="1">
    <source>
        <dbReference type="EMBL" id="KAA1070471.1"/>
    </source>
</evidence>
<organism evidence="2 4">
    <name type="scientific">Puccinia graminis f. sp. tritici</name>
    <dbReference type="NCBI Taxonomy" id="56615"/>
    <lineage>
        <taxon>Eukaryota</taxon>
        <taxon>Fungi</taxon>
        <taxon>Dikarya</taxon>
        <taxon>Basidiomycota</taxon>
        <taxon>Pucciniomycotina</taxon>
        <taxon>Pucciniomycetes</taxon>
        <taxon>Pucciniales</taxon>
        <taxon>Pucciniaceae</taxon>
        <taxon>Puccinia</taxon>
    </lineage>
</organism>
<dbReference type="EMBL" id="VSWC01000171">
    <property type="protein sequence ID" value="KAA1070471.1"/>
    <property type="molecule type" value="Genomic_DNA"/>
</dbReference>
<evidence type="ECO:0000313" key="3">
    <source>
        <dbReference type="Proteomes" id="UP000324748"/>
    </source>
</evidence>
<comment type="caution">
    <text evidence="2">The sequence shown here is derived from an EMBL/GenBank/DDBJ whole genome shotgun (WGS) entry which is preliminary data.</text>
</comment>
<reference evidence="3 4" key="1">
    <citation type="submission" date="2019-05" db="EMBL/GenBank/DDBJ databases">
        <title>Emergence of the Ug99 lineage of the wheat stem rust pathogen through somatic hybridization.</title>
        <authorList>
            <person name="Li F."/>
            <person name="Upadhyaya N.M."/>
            <person name="Sperschneider J."/>
            <person name="Matny O."/>
            <person name="Nguyen-Phuc H."/>
            <person name="Mago R."/>
            <person name="Raley C."/>
            <person name="Miller M.E."/>
            <person name="Silverstein K.A.T."/>
            <person name="Henningsen E."/>
            <person name="Hirsch C.D."/>
            <person name="Visser B."/>
            <person name="Pretorius Z.A."/>
            <person name="Steffenson B.J."/>
            <person name="Schwessinger B."/>
            <person name="Dodds P.N."/>
            <person name="Figueroa M."/>
        </authorList>
    </citation>
    <scope>NUCLEOTIDE SEQUENCE [LARGE SCALE GENOMIC DNA]</scope>
    <source>
        <strain evidence="1">21-0</strain>
        <strain evidence="2 4">Ug99</strain>
    </source>
</reference>